<feature type="transmembrane region" description="Helical" evidence="1">
    <location>
        <begin position="186"/>
        <end position="208"/>
    </location>
</feature>
<evidence type="ECO:0000313" key="2">
    <source>
        <dbReference type="EMBL" id="RKP14479.1"/>
    </source>
</evidence>
<feature type="transmembrane region" description="Helical" evidence="1">
    <location>
        <begin position="85"/>
        <end position="107"/>
    </location>
</feature>
<dbReference type="OrthoDB" id="10570802at2759"/>
<dbReference type="AlphaFoldDB" id="A0A4V1IYG5"/>
<proteinExistence type="predicted"/>
<keyword evidence="1" id="KW-1133">Transmembrane helix</keyword>
<accession>A0A4V1IYG5</accession>
<keyword evidence="3" id="KW-1185">Reference proteome</keyword>
<dbReference type="Proteomes" id="UP000267251">
    <property type="component" value="Unassembled WGS sequence"/>
</dbReference>
<name>A0A4V1IYG5_9FUNG</name>
<protein>
    <recommendedName>
        <fullName evidence="4">G-protein coupled receptors family 3 profile domain-containing protein</fullName>
    </recommendedName>
</protein>
<feature type="transmembrane region" description="Helical" evidence="1">
    <location>
        <begin position="53"/>
        <end position="73"/>
    </location>
</feature>
<evidence type="ECO:0000256" key="1">
    <source>
        <dbReference type="SAM" id="Phobius"/>
    </source>
</evidence>
<reference evidence="3" key="1">
    <citation type="journal article" date="2018" name="Nat. Microbiol.">
        <title>Leveraging single-cell genomics to expand the fungal tree of life.</title>
        <authorList>
            <person name="Ahrendt S.R."/>
            <person name="Quandt C.A."/>
            <person name="Ciobanu D."/>
            <person name="Clum A."/>
            <person name="Salamov A."/>
            <person name="Andreopoulos B."/>
            <person name="Cheng J.F."/>
            <person name="Woyke T."/>
            <person name="Pelin A."/>
            <person name="Henrissat B."/>
            <person name="Reynolds N.K."/>
            <person name="Benny G.L."/>
            <person name="Smith M.E."/>
            <person name="James T.Y."/>
            <person name="Grigoriev I.V."/>
        </authorList>
    </citation>
    <scope>NUCLEOTIDE SEQUENCE [LARGE SCALE GENOMIC DNA]</scope>
</reference>
<feature type="transmembrane region" description="Helical" evidence="1">
    <location>
        <begin position="21"/>
        <end position="41"/>
    </location>
</feature>
<dbReference type="EMBL" id="KZ987829">
    <property type="protein sequence ID" value="RKP14479.1"/>
    <property type="molecule type" value="Genomic_DNA"/>
</dbReference>
<keyword evidence="1" id="KW-0472">Membrane</keyword>
<gene>
    <name evidence="2" type="ORF">BJ684DRAFT_19119</name>
</gene>
<feature type="transmembrane region" description="Helical" evidence="1">
    <location>
        <begin position="140"/>
        <end position="165"/>
    </location>
</feature>
<evidence type="ECO:0000313" key="3">
    <source>
        <dbReference type="Proteomes" id="UP000267251"/>
    </source>
</evidence>
<sequence length="295" mass="32074">MSVRRSIRLLMANPVFLHYLHVVHALVSSLALGLLTLHHMLTASTTPLACAPVAAILITALGLSSLTSFLVLFIKAHISLGQPMWMLRISVPFILIILVLMGLGYTLHDPPSHISPEHPLTICSVNFHPAWVGVKGGIEIISTLFLTWAFLCALAPSAPTMSMLDPARPYETRVRPPLFATLRREALVYALLFCLLTIGLSAVIIARAPSAASLYYYTLQLVLSSLLLTWHLDQPSLVLSKASLVSKASHRASNASSAMSTCRSSIDTMGRPISELTLSSSMISPKSFFSFDRSL</sequence>
<organism evidence="2 3">
    <name type="scientific">Piptocephalis cylindrospora</name>
    <dbReference type="NCBI Taxonomy" id="1907219"/>
    <lineage>
        <taxon>Eukaryota</taxon>
        <taxon>Fungi</taxon>
        <taxon>Fungi incertae sedis</taxon>
        <taxon>Zoopagomycota</taxon>
        <taxon>Zoopagomycotina</taxon>
        <taxon>Zoopagomycetes</taxon>
        <taxon>Zoopagales</taxon>
        <taxon>Piptocephalidaceae</taxon>
        <taxon>Piptocephalis</taxon>
    </lineage>
</organism>
<keyword evidence="1" id="KW-0812">Transmembrane</keyword>
<evidence type="ECO:0008006" key="4">
    <source>
        <dbReference type="Google" id="ProtNLM"/>
    </source>
</evidence>